<dbReference type="Proteomes" id="UP000077266">
    <property type="component" value="Unassembled WGS sequence"/>
</dbReference>
<protein>
    <submittedName>
        <fullName evidence="2">Uncharacterized protein</fullName>
    </submittedName>
</protein>
<feature type="transmembrane region" description="Helical" evidence="1">
    <location>
        <begin position="116"/>
        <end position="134"/>
    </location>
</feature>
<dbReference type="EMBL" id="KV426192">
    <property type="protein sequence ID" value="KZV85327.1"/>
    <property type="molecule type" value="Genomic_DNA"/>
</dbReference>
<evidence type="ECO:0000313" key="2">
    <source>
        <dbReference type="EMBL" id="KZV85327.1"/>
    </source>
</evidence>
<proteinExistence type="predicted"/>
<gene>
    <name evidence="2" type="ORF">EXIGLDRAFT_261642</name>
</gene>
<evidence type="ECO:0000313" key="3">
    <source>
        <dbReference type="Proteomes" id="UP000077266"/>
    </source>
</evidence>
<organism evidence="2 3">
    <name type="scientific">Exidia glandulosa HHB12029</name>
    <dbReference type="NCBI Taxonomy" id="1314781"/>
    <lineage>
        <taxon>Eukaryota</taxon>
        <taxon>Fungi</taxon>
        <taxon>Dikarya</taxon>
        <taxon>Basidiomycota</taxon>
        <taxon>Agaricomycotina</taxon>
        <taxon>Agaricomycetes</taxon>
        <taxon>Auriculariales</taxon>
        <taxon>Exidiaceae</taxon>
        <taxon>Exidia</taxon>
    </lineage>
</organism>
<keyword evidence="1" id="KW-0812">Transmembrane</keyword>
<dbReference type="AlphaFoldDB" id="A0A165DTN0"/>
<keyword evidence="1" id="KW-1133">Transmembrane helix</keyword>
<accession>A0A165DTN0</accession>
<keyword evidence="1" id="KW-0472">Membrane</keyword>
<evidence type="ECO:0000256" key="1">
    <source>
        <dbReference type="SAM" id="Phobius"/>
    </source>
</evidence>
<name>A0A165DTN0_EXIGL</name>
<keyword evidence="3" id="KW-1185">Reference proteome</keyword>
<dbReference type="InParanoid" id="A0A165DTN0"/>
<reference evidence="2 3" key="1">
    <citation type="journal article" date="2016" name="Mol. Biol. Evol.">
        <title>Comparative Genomics of Early-Diverging Mushroom-Forming Fungi Provides Insights into the Origins of Lignocellulose Decay Capabilities.</title>
        <authorList>
            <person name="Nagy L.G."/>
            <person name="Riley R."/>
            <person name="Tritt A."/>
            <person name="Adam C."/>
            <person name="Daum C."/>
            <person name="Floudas D."/>
            <person name="Sun H."/>
            <person name="Yadav J.S."/>
            <person name="Pangilinan J."/>
            <person name="Larsson K.H."/>
            <person name="Matsuura K."/>
            <person name="Barry K."/>
            <person name="Labutti K."/>
            <person name="Kuo R."/>
            <person name="Ohm R.A."/>
            <person name="Bhattacharya S.S."/>
            <person name="Shirouzu T."/>
            <person name="Yoshinaga Y."/>
            <person name="Martin F.M."/>
            <person name="Grigoriev I.V."/>
            <person name="Hibbett D.S."/>
        </authorList>
    </citation>
    <scope>NUCLEOTIDE SEQUENCE [LARGE SCALE GENOMIC DNA]</scope>
    <source>
        <strain evidence="2 3">HHB12029</strain>
    </source>
</reference>
<sequence>MLLATFLLQATRMSRPSRAWACQASLRIVNMCLFTAGRSFFASRRTRSVSVRFCVGETERVHRGPRFLGISGWRFGFALRLTWDLDFSLLAGVLCFDFACPGVGWARRLWLQSLRAFQVALVVASVCVTQLLTVRMREKRIRCRTRPVRRPSVHLSATLRACFGISARNSSREQSNTATLHCSDDVCVSRGRRSLHCAFHLSAGD</sequence>